<name>I0IJ17_PHYMF</name>
<dbReference type="PANTHER" id="PTHR10000:SF8">
    <property type="entry name" value="HAD SUPERFAMILY HYDROLASE-LIKE, TYPE 3"/>
    <property type="match status" value="1"/>
</dbReference>
<dbReference type="eggNOG" id="COG0561">
    <property type="taxonomic scope" value="Bacteria"/>
</dbReference>
<dbReference type="PANTHER" id="PTHR10000">
    <property type="entry name" value="PHOSPHOSERINE PHOSPHATASE"/>
    <property type="match status" value="1"/>
</dbReference>
<dbReference type="GO" id="GO:0005829">
    <property type="term" value="C:cytosol"/>
    <property type="evidence" value="ECO:0007669"/>
    <property type="project" value="TreeGrafter"/>
</dbReference>
<proteinExistence type="predicted"/>
<dbReference type="KEGG" id="phm:PSMK_30960"/>
<organism evidence="1 2">
    <name type="scientific">Phycisphaera mikurensis (strain NBRC 102666 / KCTC 22515 / FYK2301M01)</name>
    <dbReference type="NCBI Taxonomy" id="1142394"/>
    <lineage>
        <taxon>Bacteria</taxon>
        <taxon>Pseudomonadati</taxon>
        <taxon>Planctomycetota</taxon>
        <taxon>Phycisphaerae</taxon>
        <taxon>Phycisphaerales</taxon>
        <taxon>Phycisphaeraceae</taxon>
        <taxon>Phycisphaera</taxon>
    </lineage>
</organism>
<dbReference type="GO" id="GO:0000287">
    <property type="term" value="F:magnesium ion binding"/>
    <property type="evidence" value="ECO:0007669"/>
    <property type="project" value="TreeGrafter"/>
</dbReference>
<dbReference type="Proteomes" id="UP000007881">
    <property type="component" value="Chromosome"/>
</dbReference>
<dbReference type="GO" id="GO:0016791">
    <property type="term" value="F:phosphatase activity"/>
    <property type="evidence" value="ECO:0007669"/>
    <property type="project" value="TreeGrafter"/>
</dbReference>
<protein>
    <recommendedName>
        <fullName evidence="3">Hydrolase</fullName>
    </recommendedName>
</protein>
<reference evidence="1 2" key="1">
    <citation type="submission" date="2012-02" db="EMBL/GenBank/DDBJ databases">
        <title>Complete genome sequence of Phycisphaera mikurensis NBRC 102666.</title>
        <authorList>
            <person name="Ankai A."/>
            <person name="Hosoyama A."/>
            <person name="Terui Y."/>
            <person name="Sekine M."/>
            <person name="Fukai R."/>
            <person name="Kato Y."/>
            <person name="Nakamura S."/>
            <person name="Yamada-Narita S."/>
            <person name="Kawakoshi A."/>
            <person name="Fukunaga Y."/>
            <person name="Yamazaki S."/>
            <person name="Fujita N."/>
        </authorList>
    </citation>
    <scope>NUCLEOTIDE SEQUENCE [LARGE SCALE GENOMIC DNA]</scope>
    <source>
        <strain evidence="2">NBRC 102666 / KCTC 22515 / FYK2301M01</strain>
    </source>
</reference>
<dbReference type="EMBL" id="AP012338">
    <property type="protein sequence ID" value="BAM05255.1"/>
    <property type="molecule type" value="Genomic_DNA"/>
</dbReference>
<dbReference type="InterPro" id="IPR023214">
    <property type="entry name" value="HAD_sf"/>
</dbReference>
<dbReference type="SUPFAM" id="SSF56784">
    <property type="entry name" value="HAD-like"/>
    <property type="match status" value="1"/>
</dbReference>
<dbReference type="Gene3D" id="3.90.1070.10">
    <property type="match status" value="1"/>
</dbReference>
<dbReference type="InterPro" id="IPR036412">
    <property type="entry name" value="HAD-like_sf"/>
</dbReference>
<dbReference type="AlphaFoldDB" id="I0IJ17"/>
<gene>
    <name evidence="1" type="ordered locus">PSMK_30960</name>
</gene>
<evidence type="ECO:0000313" key="2">
    <source>
        <dbReference type="Proteomes" id="UP000007881"/>
    </source>
</evidence>
<evidence type="ECO:0008006" key="3">
    <source>
        <dbReference type="Google" id="ProtNLM"/>
    </source>
</evidence>
<keyword evidence="2" id="KW-1185">Reference proteome</keyword>
<sequence>MLRRRGRRLPGMQPRFRSTSRFDAVLCDVDGCLVDEAGGPLPLEKLGRIAAHNRLALDAEDRPIVTLCTGRPEPFAECLARVIGNPLLPIVCENGAWLHDPTDNAYLLDPAVTAEDLAAVAALEGWVRRELGSAGVSIQPGKTASVSLYHPDAELLEAFKPRLRDAADGHGWPFRVSGTWSYINCDLRKVSKATGIARLLALTGIEAARCAGIGDTAHDLQIAESVAWFGVPHNRDPILDDAADRIAAAPGVDGVIELLAHLGPPVP</sequence>
<dbReference type="Gene3D" id="3.40.50.1000">
    <property type="entry name" value="HAD superfamily/HAD-like"/>
    <property type="match status" value="1"/>
</dbReference>
<accession>I0IJ17</accession>
<dbReference type="STRING" id="1142394.PSMK_30960"/>
<evidence type="ECO:0000313" key="1">
    <source>
        <dbReference type="EMBL" id="BAM05255.1"/>
    </source>
</evidence>
<dbReference type="HOGENOM" id="CLU_1041533_0_0_0"/>